<keyword evidence="1" id="KW-0812">Transmembrane</keyword>
<dbReference type="AlphaFoldDB" id="A0A518AGV4"/>
<reference evidence="2 3" key="1">
    <citation type="submission" date="2019-02" db="EMBL/GenBank/DDBJ databases">
        <title>Deep-cultivation of Planctomycetes and their phenomic and genomic characterization uncovers novel biology.</title>
        <authorList>
            <person name="Wiegand S."/>
            <person name="Jogler M."/>
            <person name="Boedeker C."/>
            <person name="Pinto D."/>
            <person name="Vollmers J."/>
            <person name="Rivas-Marin E."/>
            <person name="Kohn T."/>
            <person name="Peeters S.H."/>
            <person name="Heuer A."/>
            <person name="Rast P."/>
            <person name="Oberbeckmann S."/>
            <person name="Bunk B."/>
            <person name="Jeske O."/>
            <person name="Meyerdierks A."/>
            <person name="Storesund J.E."/>
            <person name="Kallscheuer N."/>
            <person name="Luecker S."/>
            <person name="Lage O.M."/>
            <person name="Pohl T."/>
            <person name="Merkel B.J."/>
            <person name="Hornburger P."/>
            <person name="Mueller R.-W."/>
            <person name="Bruemmer F."/>
            <person name="Labrenz M."/>
            <person name="Spormann A.M."/>
            <person name="Op den Camp H."/>
            <person name="Overmann J."/>
            <person name="Amann R."/>
            <person name="Jetten M.S.M."/>
            <person name="Mascher T."/>
            <person name="Medema M.H."/>
            <person name="Devos D.P."/>
            <person name="Kaster A.-K."/>
            <person name="Ovreas L."/>
            <person name="Rohde M."/>
            <person name="Galperin M.Y."/>
            <person name="Jogler C."/>
        </authorList>
    </citation>
    <scope>NUCLEOTIDE SEQUENCE [LARGE SCALE GENOMIC DNA]</scope>
    <source>
        <strain evidence="2 3">Pan181</strain>
    </source>
</reference>
<organism evidence="2 3">
    <name type="scientific">Aeoliella mucimassa</name>
    <dbReference type="NCBI Taxonomy" id="2527972"/>
    <lineage>
        <taxon>Bacteria</taxon>
        <taxon>Pseudomonadati</taxon>
        <taxon>Planctomycetota</taxon>
        <taxon>Planctomycetia</taxon>
        <taxon>Pirellulales</taxon>
        <taxon>Lacipirellulaceae</taxon>
        <taxon>Aeoliella</taxon>
    </lineage>
</organism>
<dbReference type="RefSeq" id="WP_145244994.1">
    <property type="nucleotide sequence ID" value="NZ_CP036278.1"/>
</dbReference>
<accession>A0A518AGV4</accession>
<feature type="transmembrane region" description="Helical" evidence="1">
    <location>
        <begin position="240"/>
        <end position="258"/>
    </location>
</feature>
<dbReference type="OrthoDB" id="1428328at2"/>
<dbReference type="EMBL" id="CP036278">
    <property type="protein sequence ID" value="QDU53956.1"/>
    <property type="molecule type" value="Genomic_DNA"/>
</dbReference>
<proteinExistence type="predicted"/>
<feature type="transmembrane region" description="Helical" evidence="1">
    <location>
        <begin position="203"/>
        <end position="228"/>
    </location>
</feature>
<evidence type="ECO:0000256" key="1">
    <source>
        <dbReference type="SAM" id="Phobius"/>
    </source>
</evidence>
<gene>
    <name evidence="2" type="ORF">Pan181_01350</name>
</gene>
<keyword evidence="3" id="KW-1185">Reference proteome</keyword>
<evidence type="ECO:0000313" key="2">
    <source>
        <dbReference type="EMBL" id="QDU53956.1"/>
    </source>
</evidence>
<keyword evidence="1" id="KW-0472">Membrane</keyword>
<evidence type="ECO:0000313" key="3">
    <source>
        <dbReference type="Proteomes" id="UP000315750"/>
    </source>
</evidence>
<dbReference type="Proteomes" id="UP000315750">
    <property type="component" value="Chromosome"/>
</dbReference>
<dbReference type="KEGG" id="amuc:Pan181_01350"/>
<name>A0A518AGV4_9BACT</name>
<sequence length="342" mass="37597">MAEPATREEKILDAESSLKELAEIDANRLARTEDLSKSINFAESVPAFDEMLHICKELAGRDLKRLTSQQADRIRNACKTLQSLVDKVQTFDLNQDKPLDACNQIIQEIDTAYDSVAENLLLPLAFTATQATDFTKIEREAKGFHATMKSQSEDMQKSLNKVKHEAAQALEAVKEQAAEAGVSTSAVIFEQACASHKENAGKWFIATVAVLAMTLLASSGLLVISFYYTPTTVPEAIQFVVAKLFVLSTLSYGVFWCAKQYKAERHNQTVNQHRADALKTFRAFVEGSTDTQIRDAILVQAAQAAFIGRPTGYDGPDGDSPTIVPILEPLTRTVTKEIPAHS</sequence>
<keyword evidence="1" id="KW-1133">Transmembrane helix</keyword>
<protein>
    <submittedName>
        <fullName evidence="2">Uncharacterized protein</fullName>
    </submittedName>
</protein>